<organism evidence="11 12">
    <name type="scientific">Nocardia halotolerans</name>
    <dbReference type="NCBI Taxonomy" id="1755878"/>
    <lineage>
        <taxon>Bacteria</taxon>
        <taxon>Bacillati</taxon>
        <taxon>Actinomycetota</taxon>
        <taxon>Actinomycetes</taxon>
        <taxon>Mycobacteriales</taxon>
        <taxon>Nocardiaceae</taxon>
        <taxon>Nocardia</taxon>
    </lineage>
</organism>
<dbReference type="PANTHER" id="PTHR48083">
    <property type="entry name" value="MEDIUM-CHAIN SPECIFIC ACYL-COA DEHYDROGENASE, MITOCHONDRIAL-RELATED"/>
    <property type="match status" value="1"/>
</dbReference>
<dbReference type="PANTHER" id="PTHR48083:SF13">
    <property type="entry name" value="ACYL-COA DEHYDROGENASE FAMILY MEMBER 11"/>
    <property type="match status" value="1"/>
</dbReference>
<dbReference type="InterPro" id="IPR046373">
    <property type="entry name" value="Acyl-CoA_Oxase/DH_mid-dom_sf"/>
</dbReference>
<dbReference type="InterPro" id="IPR050741">
    <property type="entry name" value="Acyl-CoA_dehydrogenase"/>
</dbReference>
<dbReference type="EMBL" id="JBHSDL010000030">
    <property type="protein sequence ID" value="MFC4377203.1"/>
    <property type="molecule type" value="Genomic_DNA"/>
</dbReference>
<comment type="subunit">
    <text evidence="3">Homodimer.</text>
</comment>
<feature type="domain" description="Acyl-CoA oxidase/dehydrogenase middle" evidence="9">
    <location>
        <begin position="134"/>
        <end position="234"/>
    </location>
</feature>
<dbReference type="Proteomes" id="UP001595844">
    <property type="component" value="Unassembled WGS sequence"/>
</dbReference>
<dbReference type="Gene3D" id="2.40.110.10">
    <property type="entry name" value="Butyryl-CoA Dehydrogenase, subunit A, domain 2"/>
    <property type="match status" value="1"/>
</dbReference>
<reference evidence="12" key="1">
    <citation type="journal article" date="2019" name="Int. J. Syst. Evol. Microbiol.">
        <title>The Global Catalogue of Microorganisms (GCM) 10K type strain sequencing project: providing services to taxonomists for standard genome sequencing and annotation.</title>
        <authorList>
            <consortium name="The Broad Institute Genomics Platform"/>
            <consortium name="The Broad Institute Genome Sequencing Center for Infectious Disease"/>
            <person name="Wu L."/>
            <person name="Ma J."/>
        </authorList>
    </citation>
    <scope>NUCLEOTIDE SEQUENCE [LARGE SCALE GENOMIC DNA]</scope>
    <source>
        <strain evidence="12">IBRC-M 10490</strain>
    </source>
</reference>
<proteinExistence type="inferred from homology"/>
<evidence type="ECO:0000259" key="8">
    <source>
        <dbReference type="Pfam" id="PF00441"/>
    </source>
</evidence>
<dbReference type="Pfam" id="PF00441">
    <property type="entry name" value="Acyl-CoA_dh_1"/>
    <property type="match status" value="1"/>
</dbReference>
<accession>A0ABV8VMA1</accession>
<feature type="domain" description="Acyl-CoA dehydrogenase/oxidase N-terminal" evidence="10">
    <location>
        <begin position="12"/>
        <end position="129"/>
    </location>
</feature>
<evidence type="ECO:0000313" key="11">
    <source>
        <dbReference type="EMBL" id="MFC4377203.1"/>
    </source>
</evidence>
<evidence type="ECO:0000313" key="12">
    <source>
        <dbReference type="Proteomes" id="UP001595844"/>
    </source>
</evidence>
<dbReference type="Gene3D" id="1.10.540.10">
    <property type="entry name" value="Acyl-CoA dehydrogenase/oxidase, N-terminal domain"/>
    <property type="match status" value="1"/>
</dbReference>
<evidence type="ECO:0000256" key="7">
    <source>
        <dbReference type="RuleBase" id="RU362125"/>
    </source>
</evidence>
<dbReference type="InterPro" id="IPR036250">
    <property type="entry name" value="AcylCo_DH-like_C"/>
</dbReference>
<evidence type="ECO:0000259" key="9">
    <source>
        <dbReference type="Pfam" id="PF02770"/>
    </source>
</evidence>
<dbReference type="SUPFAM" id="SSF56645">
    <property type="entry name" value="Acyl-CoA dehydrogenase NM domain-like"/>
    <property type="match status" value="1"/>
</dbReference>
<gene>
    <name evidence="11" type="ORF">ACFO5K_24280</name>
</gene>
<name>A0ABV8VMA1_9NOCA</name>
<evidence type="ECO:0000256" key="1">
    <source>
        <dbReference type="ARBA" id="ARBA00001974"/>
    </source>
</evidence>
<comment type="caution">
    <text evidence="11">The sequence shown here is derived from an EMBL/GenBank/DDBJ whole genome shotgun (WGS) entry which is preliminary data.</text>
</comment>
<dbReference type="RefSeq" id="WP_378567480.1">
    <property type="nucleotide sequence ID" value="NZ_JBHSDL010000030.1"/>
</dbReference>
<evidence type="ECO:0000256" key="5">
    <source>
        <dbReference type="ARBA" id="ARBA00022827"/>
    </source>
</evidence>
<keyword evidence="6 7" id="KW-0560">Oxidoreductase</keyword>
<dbReference type="InterPro" id="IPR009075">
    <property type="entry name" value="AcylCo_DH/oxidase_C"/>
</dbReference>
<dbReference type="Pfam" id="PF02771">
    <property type="entry name" value="Acyl-CoA_dh_N"/>
    <property type="match status" value="1"/>
</dbReference>
<dbReference type="InterPro" id="IPR037069">
    <property type="entry name" value="AcylCoA_DH/ox_N_sf"/>
</dbReference>
<comment type="similarity">
    <text evidence="2 7">Belongs to the acyl-CoA dehydrogenase family.</text>
</comment>
<dbReference type="InterPro" id="IPR009100">
    <property type="entry name" value="AcylCoA_DH/oxidase_NM_dom_sf"/>
</dbReference>
<keyword evidence="4 7" id="KW-0285">Flavoprotein</keyword>
<evidence type="ECO:0000256" key="3">
    <source>
        <dbReference type="ARBA" id="ARBA00011738"/>
    </source>
</evidence>
<dbReference type="Pfam" id="PF02770">
    <property type="entry name" value="Acyl-CoA_dh_M"/>
    <property type="match status" value="1"/>
</dbReference>
<keyword evidence="12" id="KW-1185">Reference proteome</keyword>
<evidence type="ECO:0000259" key="10">
    <source>
        <dbReference type="Pfam" id="PF02771"/>
    </source>
</evidence>
<evidence type="ECO:0000256" key="6">
    <source>
        <dbReference type="ARBA" id="ARBA00023002"/>
    </source>
</evidence>
<evidence type="ECO:0000256" key="2">
    <source>
        <dbReference type="ARBA" id="ARBA00009347"/>
    </source>
</evidence>
<comment type="cofactor">
    <cofactor evidence="1 7">
        <name>FAD</name>
        <dbReference type="ChEBI" id="CHEBI:57692"/>
    </cofactor>
</comment>
<dbReference type="SUPFAM" id="SSF47203">
    <property type="entry name" value="Acyl-CoA dehydrogenase C-terminal domain-like"/>
    <property type="match status" value="1"/>
</dbReference>
<dbReference type="InterPro" id="IPR013786">
    <property type="entry name" value="AcylCoA_DH/ox_N"/>
</dbReference>
<protein>
    <submittedName>
        <fullName evidence="11">Acyl-CoA dehydrogenase family protein</fullName>
    </submittedName>
</protein>
<feature type="domain" description="Acyl-CoA dehydrogenase/oxidase C-terminal" evidence="8">
    <location>
        <begin position="246"/>
        <end position="395"/>
    </location>
</feature>
<keyword evidence="5 7" id="KW-0274">FAD</keyword>
<evidence type="ECO:0000256" key="4">
    <source>
        <dbReference type="ARBA" id="ARBA00022630"/>
    </source>
</evidence>
<sequence length="401" mass="44247">MSLFELTDRAAKYRTDLLDFMDAHVYPAEAVYDEQMRASGDPHCQPPILDELKAEAKRRGLWNLFHPHPGRGPGLTNLEYAPLAEIMGRSHLAPEACNCNAPDTGNMEVLELFGTAEHKEKYLEPLLAGTMASAFAMTEPAVASSDATNIELSMVREGDHYRLNGRKWFATNALHKNCRVLIVMGKTDPSAAPHRQQSMMVVPIDAPGITIVRGLPVFGYQEREGHAEIDFADVRVPVTDVLKGEGEGFAISQARLGPGRIHHCMRTIGMAERALELMCKRAQSRVTFGKPVADNANIQDWIAESRIDIEMVRLLTLKAAYMMDTVGNKAARTEIAAIKVAAPNIALRILDRAIQVHGAGGVTGDFPLAQAWANLRTLRLADGPDEVHKRAIARQELNKYR</sequence>
<dbReference type="Gene3D" id="1.20.140.10">
    <property type="entry name" value="Butyryl-CoA Dehydrogenase, subunit A, domain 3"/>
    <property type="match status" value="1"/>
</dbReference>
<dbReference type="InterPro" id="IPR006091">
    <property type="entry name" value="Acyl-CoA_Oxase/DH_mid-dom"/>
</dbReference>